<keyword evidence="3" id="KW-1185">Reference proteome</keyword>
<reference evidence="2 3" key="1">
    <citation type="submission" date="2018-11" db="EMBL/GenBank/DDBJ databases">
        <title>Genomes From Bacteria Associated with the Canine Oral Cavity: a Test Case for Automated Genome-Based Taxonomic Assignment.</title>
        <authorList>
            <person name="Coil D.A."/>
            <person name="Jospin G."/>
            <person name="Darling A.E."/>
            <person name="Wallis C."/>
            <person name="Davis I.J."/>
            <person name="Harris S."/>
            <person name="Eisen J.A."/>
            <person name="Holcombe L.J."/>
            <person name="O'Flynn C."/>
        </authorList>
    </citation>
    <scope>NUCLEOTIDE SEQUENCE [LARGE SCALE GENOMIC DNA]</scope>
    <source>
        <strain evidence="2 3">OH5050</strain>
    </source>
</reference>
<feature type="transmembrane region" description="Helical" evidence="1">
    <location>
        <begin position="59"/>
        <end position="79"/>
    </location>
</feature>
<proteinExistence type="predicted"/>
<dbReference type="EMBL" id="RQZC01000024">
    <property type="protein sequence ID" value="RRD25263.1"/>
    <property type="molecule type" value="Genomic_DNA"/>
</dbReference>
<dbReference type="Proteomes" id="UP000271272">
    <property type="component" value="Unassembled WGS sequence"/>
</dbReference>
<organism evidence="2 3">
    <name type="scientific">Actinomyces bowdenii</name>
    <dbReference type="NCBI Taxonomy" id="131109"/>
    <lineage>
        <taxon>Bacteria</taxon>
        <taxon>Bacillati</taxon>
        <taxon>Actinomycetota</taxon>
        <taxon>Actinomycetes</taxon>
        <taxon>Actinomycetales</taxon>
        <taxon>Actinomycetaceae</taxon>
        <taxon>Actinomyces</taxon>
    </lineage>
</organism>
<keyword evidence="1" id="KW-1133">Transmembrane helix</keyword>
<accession>A0A3P1UY33</accession>
<keyword evidence="1" id="KW-0812">Transmembrane</keyword>
<comment type="caution">
    <text evidence="2">The sequence shown here is derived from an EMBL/GenBank/DDBJ whole genome shotgun (WGS) entry which is preliminary data.</text>
</comment>
<evidence type="ECO:0000256" key="1">
    <source>
        <dbReference type="SAM" id="Phobius"/>
    </source>
</evidence>
<evidence type="ECO:0000313" key="2">
    <source>
        <dbReference type="EMBL" id="RRD25263.1"/>
    </source>
</evidence>
<feature type="transmembrane region" description="Helical" evidence="1">
    <location>
        <begin position="203"/>
        <end position="222"/>
    </location>
</feature>
<name>A0A3P1UY33_9ACTO</name>
<sequence>MTSFLGIGVAVGLVGVVTLLHKGRGPRTVLLRGAAITLLLATLLREAEALYPGLALLDLLKRLVFLVTLSSVLILVLTFRRPSISRRAARRLWISAGAIGLVECLLLALMPAGPWGALPPYEAAAQSPAVFLYYALYETTIAAAVITCAVGSTSALLRTRQPFLARLSLLLGTLSAVAAVGYVVVGWLTLLDAQGSGSAALRHYLFLSTITLLLAGIAVGGIRKIVVEGQEALTTSLGTDIVEPLWREVVKLHPGVMLPVDRLTPRERLLRLVVETNDALHLIRRDSATSPDSFQGRDPADPRLTVDLLIHFLGESVVPGPLSLRTRLLVRTGALMADDEIASSVKDLYELRVAFATRTKWRRRLSLAEPLGNRL</sequence>
<feature type="transmembrane region" description="Helical" evidence="1">
    <location>
        <begin position="29"/>
        <end position="47"/>
    </location>
</feature>
<feature type="transmembrane region" description="Helical" evidence="1">
    <location>
        <begin position="91"/>
        <end position="111"/>
    </location>
</feature>
<dbReference type="AlphaFoldDB" id="A0A3P1UY33"/>
<gene>
    <name evidence="2" type="ORF">EII10_10790</name>
</gene>
<feature type="transmembrane region" description="Helical" evidence="1">
    <location>
        <begin position="131"/>
        <end position="157"/>
    </location>
</feature>
<keyword evidence="1" id="KW-0472">Membrane</keyword>
<dbReference type="RefSeq" id="WP_124934508.1">
    <property type="nucleotide sequence ID" value="NZ_JAGFOU010000030.1"/>
</dbReference>
<protein>
    <submittedName>
        <fullName evidence="2">Uncharacterized protein</fullName>
    </submittedName>
</protein>
<feature type="transmembrane region" description="Helical" evidence="1">
    <location>
        <begin position="169"/>
        <end position="191"/>
    </location>
</feature>
<dbReference type="OrthoDB" id="4902139at2"/>
<evidence type="ECO:0000313" key="3">
    <source>
        <dbReference type="Proteomes" id="UP000271272"/>
    </source>
</evidence>
<feature type="transmembrane region" description="Helical" evidence="1">
    <location>
        <begin position="6"/>
        <end position="22"/>
    </location>
</feature>